<dbReference type="Proteomes" id="UP000008068">
    <property type="component" value="Unassembled WGS sequence"/>
</dbReference>
<organism evidence="2">
    <name type="scientific">Caenorhabditis brenneri</name>
    <name type="common">Nematode worm</name>
    <dbReference type="NCBI Taxonomy" id="135651"/>
    <lineage>
        <taxon>Eukaryota</taxon>
        <taxon>Metazoa</taxon>
        <taxon>Ecdysozoa</taxon>
        <taxon>Nematoda</taxon>
        <taxon>Chromadorea</taxon>
        <taxon>Rhabditida</taxon>
        <taxon>Rhabditina</taxon>
        <taxon>Rhabditomorpha</taxon>
        <taxon>Rhabditoidea</taxon>
        <taxon>Rhabditidae</taxon>
        <taxon>Peloderinae</taxon>
        <taxon>Caenorhabditis</taxon>
    </lineage>
</organism>
<protein>
    <submittedName>
        <fullName evidence="1">Uncharacterized protein</fullName>
    </submittedName>
</protein>
<keyword evidence="2" id="KW-1185">Reference proteome</keyword>
<dbReference type="InParanoid" id="G0P466"/>
<sequence>MEGPREDRAAIIYRFLSNILLTLNEESRKISKNLIDEVFGPNGVAHKLMSYQNGPLAERFLDGTGVLVKILECLSRPLADAYHDLLPPADTERPGELEDLTGSLVFLPNRVHLVCKFLEDVVSTYNNPQALRRTKYHVYTTFGMPINVNKPLNASTIQRIVSRIVEGLNDENN</sequence>
<dbReference type="EMBL" id="GL380059">
    <property type="protein sequence ID" value="EGT44622.1"/>
    <property type="molecule type" value="Genomic_DNA"/>
</dbReference>
<evidence type="ECO:0000313" key="1">
    <source>
        <dbReference type="EMBL" id="EGT44622.1"/>
    </source>
</evidence>
<gene>
    <name evidence="1" type="ORF">CAEBREN_16664</name>
</gene>
<accession>G0P466</accession>
<proteinExistence type="predicted"/>
<dbReference type="AlphaFoldDB" id="G0P466"/>
<reference evidence="2" key="1">
    <citation type="submission" date="2011-07" db="EMBL/GenBank/DDBJ databases">
        <authorList>
            <consortium name="Caenorhabditis brenneri Sequencing and Analysis Consortium"/>
            <person name="Wilson R.K."/>
        </authorList>
    </citation>
    <scope>NUCLEOTIDE SEQUENCE [LARGE SCALE GENOMIC DNA]</scope>
    <source>
        <strain evidence="2">PB2801</strain>
    </source>
</reference>
<evidence type="ECO:0000313" key="2">
    <source>
        <dbReference type="Proteomes" id="UP000008068"/>
    </source>
</evidence>
<name>G0P466_CAEBE</name>
<dbReference type="HOGENOM" id="CLU_1548973_0_0_1"/>